<evidence type="ECO:0000256" key="3">
    <source>
        <dbReference type="ARBA" id="ARBA00022989"/>
    </source>
</evidence>
<keyword evidence="5" id="KW-0520">NAD</keyword>
<evidence type="ECO:0000313" key="7">
    <source>
        <dbReference type="EMBL" id="RTZ83483.1"/>
    </source>
</evidence>
<feature type="transmembrane region" description="Helical" evidence="6">
    <location>
        <begin position="119"/>
        <end position="138"/>
    </location>
</feature>
<keyword evidence="3 6" id="KW-1133">Transmembrane helix</keyword>
<dbReference type="PANTHER" id="PTHR11432:SF3">
    <property type="entry name" value="NADH-UBIQUINONE OXIDOREDUCTASE CHAIN 1"/>
    <property type="match status" value="1"/>
</dbReference>
<feature type="transmembrane region" description="Helical" evidence="6">
    <location>
        <begin position="44"/>
        <end position="64"/>
    </location>
</feature>
<dbReference type="GO" id="GO:0005886">
    <property type="term" value="C:plasma membrane"/>
    <property type="evidence" value="ECO:0007669"/>
    <property type="project" value="UniProtKB-SubCell"/>
</dbReference>
<comment type="similarity">
    <text evidence="5">Belongs to the complex I subunit 1 family.</text>
</comment>
<dbReference type="GO" id="GO:0009060">
    <property type="term" value="P:aerobic respiration"/>
    <property type="evidence" value="ECO:0007669"/>
    <property type="project" value="TreeGrafter"/>
</dbReference>
<accession>A0A432GJT8</accession>
<dbReference type="InterPro" id="IPR001694">
    <property type="entry name" value="NADH_UbQ_OxRdtase_su1/FPO"/>
</dbReference>
<comment type="caution">
    <text evidence="7">The sequence shown here is derived from an EMBL/GenBank/DDBJ whole genome shotgun (WGS) entry which is preliminary data.</text>
</comment>
<evidence type="ECO:0000313" key="8">
    <source>
        <dbReference type="Proteomes" id="UP000287917"/>
    </source>
</evidence>
<dbReference type="GO" id="GO:0003954">
    <property type="term" value="F:NADH dehydrogenase activity"/>
    <property type="evidence" value="ECO:0007669"/>
    <property type="project" value="TreeGrafter"/>
</dbReference>
<dbReference type="Proteomes" id="UP000287917">
    <property type="component" value="Unassembled WGS sequence"/>
</dbReference>
<feature type="non-terminal residue" evidence="7">
    <location>
        <position position="1"/>
    </location>
</feature>
<evidence type="ECO:0000256" key="1">
    <source>
        <dbReference type="ARBA" id="ARBA00004141"/>
    </source>
</evidence>
<evidence type="ECO:0000256" key="4">
    <source>
        <dbReference type="ARBA" id="ARBA00023136"/>
    </source>
</evidence>
<gene>
    <name evidence="7" type="ORF">DSY96_07825</name>
</gene>
<keyword evidence="4 6" id="KW-0472">Membrane</keyword>
<keyword evidence="2 5" id="KW-0812">Transmembrane</keyword>
<evidence type="ECO:0000256" key="2">
    <source>
        <dbReference type="ARBA" id="ARBA00022692"/>
    </source>
</evidence>
<name>A0A432GJT8_9DELT</name>
<dbReference type="AlphaFoldDB" id="A0A432GJT8"/>
<reference evidence="7 8" key="1">
    <citation type="submission" date="2018-06" db="EMBL/GenBank/DDBJ databases">
        <title>Combined omics and stable isotope probing to characterize newly discovered Mariana Back-Arc vent microbial communities.</title>
        <authorList>
            <person name="Trembath-Reichert E."/>
            <person name="Huber J.A."/>
        </authorList>
    </citation>
    <scope>NUCLEOTIDE SEQUENCE [LARGE SCALE GENOMIC DNA]</scope>
    <source>
        <strain evidence="7">MAG 58</strain>
    </source>
</reference>
<comment type="subcellular location">
    <subcellularLocation>
        <location evidence="5">Cell membrane</location>
        <topology evidence="5">Multi-pass membrane protein</topology>
    </subcellularLocation>
    <subcellularLocation>
        <location evidence="1">Membrane</location>
        <topology evidence="1">Multi-pass membrane protein</topology>
    </subcellularLocation>
</comment>
<dbReference type="Pfam" id="PF00146">
    <property type="entry name" value="NADHdh"/>
    <property type="match status" value="1"/>
</dbReference>
<protein>
    <submittedName>
        <fullName evidence="7">NADH-quinone oxidoreductase subunit H</fullName>
    </submittedName>
</protein>
<proteinExistence type="inferred from homology"/>
<evidence type="ECO:0000256" key="6">
    <source>
        <dbReference type="SAM" id="Phobius"/>
    </source>
</evidence>
<organism evidence="7 8">
    <name type="scientific">SAR324 cluster bacterium</name>
    <dbReference type="NCBI Taxonomy" id="2024889"/>
    <lineage>
        <taxon>Bacteria</taxon>
        <taxon>Deltaproteobacteria</taxon>
        <taxon>SAR324 cluster</taxon>
    </lineage>
</organism>
<feature type="transmembrane region" description="Helical" evidence="6">
    <location>
        <begin position="76"/>
        <end position="98"/>
    </location>
</feature>
<dbReference type="PANTHER" id="PTHR11432">
    <property type="entry name" value="NADH DEHYDROGENASE SUBUNIT 1"/>
    <property type="match status" value="1"/>
</dbReference>
<dbReference type="EMBL" id="QNZK01000274">
    <property type="protein sequence ID" value="RTZ83483.1"/>
    <property type="molecule type" value="Genomic_DNA"/>
</dbReference>
<sequence length="139" mass="16058">FFTALVAETKRAPFDAPEGESEIVAGYFLEYSGMRWSAFMLAEYVALVGVASLITTLFFGGYHIPWLHLWESAPQWLVTILQIIKFSVFTLFFCWFQIQLRWTVPKFRFDQTMALGWKKLLPLSLINLFVTAFVILAFA</sequence>
<evidence type="ECO:0000256" key="5">
    <source>
        <dbReference type="RuleBase" id="RU000471"/>
    </source>
</evidence>